<keyword evidence="4" id="KW-0479">Metal-binding</keyword>
<dbReference type="CDD" id="cd08966">
    <property type="entry name" value="EcFpg-like_N"/>
    <property type="match status" value="1"/>
</dbReference>
<dbReference type="Pfam" id="PF01149">
    <property type="entry name" value="Fapy_DNA_glyco"/>
    <property type="match status" value="1"/>
</dbReference>
<comment type="similarity">
    <text evidence="3">Belongs to the FPG family.</text>
</comment>
<evidence type="ECO:0000256" key="5">
    <source>
        <dbReference type="ARBA" id="ARBA00022763"/>
    </source>
</evidence>
<evidence type="ECO:0000256" key="15">
    <source>
        <dbReference type="PROSITE-ProRule" id="PRU00391"/>
    </source>
</evidence>
<dbReference type="Gene3D" id="3.20.190.10">
    <property type="entry name" value="MutM-like, N-terminal"/>
    <property type="match status" value="1"/>
</dbReference>
<reference evidence="18 19" key="1">
    <citation type="submission" date="2019-02" db="EMBL/GenBank/DDBJ databases">
        <title>Planctomycetal bacteria perform biofilm scaping via a novel small molecule.</title>
        <authorList>
            <person name="Jeske O."/>
            <person name="Boedeker C."/>
            <person name="Wiegand S."/>
            <person name="Breitling P."/>
            <person name="Kallscheuer N."/>
            <person name="Jogler M."/>
            <person name="Rohde M."/>
            <person name="Petersen J."/>
            <person name="Medema M.H."/>
            <person name="Surup F."/>
            <person name="Jogler C."/>
        </authorList>
    </citation>
    <scope>NUCLEOTIDE SEQUENCE [LARGE SCALE GENOMIC DNA]</scope>
    <source>
        <strain evidence="18 19">Mal15</strain>
    </source>
</reference>
<protein>
    <submittedName>
        <fullName evidence="18">Formamidopyrimidine-DNA glycosylase</fullName>
        <ecNumber evidence="18">3.2.2.23</ecNumber>
    </submittedName>
</protein>
<proteinExistence type="inferred from homology"/>
<evidence type="ECO:0000256" key="7">
    <source>
        <dbReference type="ARBA" id="ARBA00022801"/>
    </source>
</evidence>
<dbReference type="GO" id="GO:0006284">
    <property type="term" value="P:base-excision repair"/>
    <property type="evidence" value="ECO:0007669"/>
    <property type="project" value="InterPro"/>
</dbReference>
<dbReference type="AlphaFoldDB" id="A0A5B9ML75"/>
<evidence type="ECO:0000259" key="17">
    <source>
        <dbReference type="PROSITE" id="PS51068"/>
    </source>
</evidence>
<dbReference type="PANTHER" id="PTHR22993">
    <property type="entry name" value="FORMAMIDOPYRIMIDINE-DNA GLYCOSYLASE"/>
    <property type="match status" value="1"/>
</dbReference>
<dbReference type="PROSITE" id="PS51066">
    <property type="entry name" value="ZF_FPG_2"/>
    <property type="match status" value="1"/>
</dbReference>
<keyword evidence="13 18" id="KW-0326">Glycosidase</keyword>
<evidence type="ECO:0000256" key="4">
    <source>
        <dbReference type="ARBA" id="ARBA00022723"/>
    </source>
</evidence>
<dbReference type="SUPFAM" id="SSF57716">
    <property type="entry name" value="Glucocorticoid receptor-like (DNA-binding domain)"/>
    <property type="match status" value="1"/>
</dbReference>
<comment type="cofactor">
    <cofactor evidence="2">
        <name>Zn(2+)</name>
        <dbReference type="ChEBI" id="CHEBI:29105"/>
    </cofactor>
</comment>
<evidence type="ECO:0000256" key="3">
    <source>
        <dbReference type="ARBA" id="ARBA00009409"/>
    </source>
</evidence>
<comment type="catalytic activity">
    <reaction evidence="1">
        <text>Hydrolysis of DNA containing ring-opened 7-methylguanine residues, releasing 2,6-diamino-4-hydroxy-5-(N-methyl)formamidopyrimidine.</text>
        <dbReference type="EC" id="3.2.2.23"/>
    </reaction>
</comment>
<evidence type="ECO:0000313" key="18">
    <source>
        <dbReference type="EMBL" id="QEG02029.1"/>
    </source>
</evidence>
<dbReference type="EMBL" id="CP036264">
    <property type="protein sequence ID" value="QEG02029.1"/>
    <property type="molecule type" value="Genomic_DNA"/>
</dbReference>
<dbReference type="SMART" id="SM00898">
    <property type="entry name" value="Fapy_DNA_glyco"/>
    <property type="match status" value="1"/>
</dbReference>
<dbReference type="FunFam" id="1.10.8.50:FF:000003">
    <property type="entry name" value="Formamidopyrimidine-DNA glycosylase"/>
    <property type="match status" value="1"/>
</dbReference>
<keyword evidence="7 18" id="KW-0378">Hydrolase</keyword>
<dbReference type="SUPFAM" id="SSF46946">
    <property type="entry name" value="S13-like H2TH domain"/>
    <property type="match status" value="1"/>
</dbReference>
<evidence type="ECO:0000256" key="13">
    <source>
        <dbReference type="ARBA" id="ARBA00023295"/>
    </source>
</evidence>
<keyword evidence="10" id="KW-0234">DNA repair</keyword>
<dbReference type="SUPFAM" id="SSF81624">
    <property type="entry name" value="N-terminal domain of MutM-like DNA repair proteins"/>
    <property type="match status" value="1"/>
</dbReference>
<dbReference type="PANTHER" id="PTHR22993:SF9">
    <property type="entry name" value="FORMAMIDOPYRIMIDINE-DNA GLYCOSYLASE"/>
    <property type="match status" value="1"/>
</dbReference>
<feature type="domain" description="Formamidopyrimidine-DNA glycosylase catalytic" evidence="17">
    <location>
        <begin position="2"/>
        <end position="117"/>
    </location>
</feature>
<organism evidence="18 19">
    <name type="scientific">Stieleria maiorica</name>
    <dbReference type="NCBI Taxonomy" id="2795974"/>
    <lineage>
        <taxon>Bacteria</taxon>
        <taxon>Pseudomonadati</taxon>
        <taxon>Planctomycetota</taxon>
        <taxon>Planctomycetia</taxon>
        <taxon>Pirellulales</taxon>
        <taxon>Pirellulaceae</taxon>
        <taxon>Stieleria</taxon>
    </lineage>
</organism>
<evidence type="ECO:0000256" key="1">
    <source>
        <dbReference type="ARBA" id="ARBA00001668"/>
    </source>
</evidence>
<dbReference type="InterPro" id="IPR015886">
    <property type="entry name" value="H2TH_FPG"/>
</dbReference>
<accession>A0A5B9ML75</accession>
<keyword evidence="12" id="KW-0511">Multifunctional enzyme</keyword>
<evidence type="ECO:0000256" key="8">
    <source>
        <dbReference type="ARBA" id="ARBA00022833"/>
    </source>
</evidence>
<keyword evidence="11" id="KW-0456">Lyase</keyword>
<keyword evidence="6 15" id="KW-0863">Zinc-finger</keyword>
<evidence type="ECO:0000256" key="2">
    <source>
        <dbReference type="ARBA" id="ARBA00001947"/>
    </source>
</evidence>
<dbReference type="KEGG" id="smam:Mal15_61120"/>
<dbReference type="InterPro" id="IPR000214">
    <property type="entry name" value="Znf_DNA_glyclase/AP_lyase"/>
</dbReference>
<dbReference type="Pfam" id="PF06831">
    <property type="entry name" value="H2TH"/>
    <property type="match status" value="1"/>
</dbReference>
<evidence type="ECO:0000259" key="16">
    <source>
        <dbReference type="PROSITE" id="PS51066"/>
    </source>
</evidence>
<dbReference type="Gene3D" id="1.10.8.50">
    <property type="match status" value="1"/>
</dbReference>
<evidence type="ECO:0000256" key="12">
    <source>
        <dbReference type="ARBA" id="ARBA00023268"/>
    </source>
</evidence>
<sequence length="299" mass="33382">MPELPEVETMCRGVLPIVGHRIVAAERPPCGRKPILFQPAIAQFDRRVRDRRITGIDRLGKRVIIELEDDQAIVIEPRMTGLVLLADPPGPEHLRLRLTLAGDRCEEMLFWDRRGLGTVRLLTAEQLRREVRDRLGPDATKITAEQLREGLRHSRRVIKVGLLDQAAVAGIGNLYAAEILFVAGVDPRTRCDKLSRPQWQRIHAGIGLVLGEAIEHEGSTLSDGTYRNALNNEGSYQNYHRVYDRAGLGCGRCRAGVIRRIVQAQRSTFFCPICQRKTGQHASVGRIEVSPAAGRTVQS</sequence>
<gene>
    <name evidence="18" type="primary">mutM</name>
    <name evidence="18" type="ORF">Mal15_61120</name>
</gene>
<keyword evidence="9" id="KW-0238">DNA-binding</keyword>
<evidence type="ECO:0000256" key="6">
    <source>
        <dbReference type="ARBA" id="ARBA00022771"/>
    </source>
</evidence>
<dbReference type="InterPro" id="IPR012319">
    <property type="entry name" value="FPG_cat"/>
</dbReference>
<comment type="catalytic activity">
    <reaction evidence="14">
        <text>2'-deoxyribonucleotide-(2'-deoxyribose 5'-phosphate)-2'-deoxyribonucleotide-DNA = a 3'-end 2'-deoxyribonucleotide-(2,3-dehydro-2,3-deoxyribose 5'-phosphate)-DNA + a 5'-end 5'-phospho-2'-deoxyribonucleoside-DNA + H(+)</text>
        <dbReference type="Rhea" id="RHEA:66592"/>
        <dbReference type="Rhea" id="RHEA-COMP:13180"/>
        <dbReference type="Rhea" id="RHEA-COMP:16897"/>
        <dbReference type="Rhea" id="RHEA-COMP:17067"/>
        <dbReference type="ChEBI" id="CHEBI:15378"/>
        <dbReference type="ChEBI" id="CHEBI:136412"/>
        <dbReference type="ChEBI" id="CHEBI:157695"/>
        <dbReference type="ChEBI" id="CHEBI:167181"/>
        <dbReference type="EC" id="4.2.99.18"/>
    </reaction>
</comment>
<dbReference type="RefSeq" id="WP_147871028.1">
    <property type="nucleotide sequence ID" value="NZ_CP036264.1"/>
</dbReference>
<keyword evidence="19" id="KW-1185">Reference proteome</keyword>
<dbReference type="InterPro" id="IPR035937">
    <property type="entry name" value="FPG_N"/>
</dbReference>
<keyword evidence="8" id="KW-0862">Zinc</keyword>
<dbReference type="EC" id="3.2.2.23" evidence="18"/>
<dbReference type="PROSITE" id="PS51068">
    <property type="entry name" value="FPG_CAT"/>
    <property type="match status" value="1"/>
</dbReference>
<feature type="domain" description="FPG-type" evidence="16">
    <location>
        <begin position="241"/>
        <end position="276"/>
    </location>
</feature>
<name>A0A5B9ML75_9BACT</name>
<evidence type="ECO:0000256" key="10">
    <source>
        <dbReference type="ARBA" id="ARBA00023204"/>
    </source>
</evidence>
<evidence type="ECO:0000256" key="9">
    <source>
        <dbReference type="ARBA" id="ARBA00023125"/>
    </source>
</evidence>
<evidence type="ECO:0000256" key="11">
    <source>
        <dbReference type="ARBA" id="ARBA00023239"/>
    </source>
</evidence>
<dbReference type="GO" id="GO:0034039">
    <property type="term" value="F:8-oxo-7,8-dihydroguanine DNA N-glycosylase activity"/>
    <property type="evidence" value="ECO:0007669"/>
    <property type="project" value="TreeGrafter"/>
</dbReference>
<dbReference type="Proteomes" id="UP000321353">
    <property type="component" value="Chromosome"/>
</dbReference>
<dbReference type="GO" id="GO:0003684">
    <property type="term" value="F:damaged DNA binding"/>
    <property type="evidence" value="ECO:0007669"/>
    <property type="project" value="InterPro"/>
</dbReference>
<dbReference type="SMART" id="SM01232">
    <property type="entry name" value="H2TH"/>
    <property type="match status" value="1"/>
</dbReference>
<evidence type="ECO:0000256" key="14">
    <source>
        <dbReference type="ARBA" id="ARBA00044632"/>
    </source>
</evidence>
<keyword evidence="5" id="KW-0227">DNA damage</keyword>
<evidence type="ECO:0000313" key="19">
    <source>
        <dbReference type="Proteomes" id="UP000321353"/>
    </source>
</evidence>
<dbReference type="InterPro" id="IPR010979">
    <property type="entry name" value="Ribosomal_uS13-like_H2TH"/>
</dbReference>
<dbReference type="GO" id="GO:0008270">
    <property type="term" value="F:zinc ion binding"/>
    <property type="evidence" value="ECO:0007669"/>
    <property type="project" value="UniProtKB-KW"/>
</dbReference>
<dbReference type="GO" id="GO:0140078">
    <property type="term" value="F:class I DNA-(apurinic or apyrimidinic site) endonuclease activity"/>
    <property type="evidence" value="ECO:0007669"/>
    <property type="project" value="UniProtKB-EC"/>
</dbReference>